<dbReference type="InterPro" id="IPR039924">
    <property type="entry name" value="ICln/Lot5/Saf5"/>
</dbReference>
<dbReference type="Ensembl" id="ENSLCNT00005011841.1">
    <property type="protein sequence ID" value="ENSLCNP00005010552.1"/>
    <property type="gene ID" value="ENSLCNG00005006899.1"/>
</dbReference>
<evidence type="ECO:0008006" key="7">
    <source>
        <dbReference type="Google" id="ProtNLM"/>
    </source>
</evidence>
<dbReference type="InterPro" id="IPR011993">
    <property type="entry name" value="PH-like_dom_sf"/>
</dbReference>
<dbReference type="AlphaFoldDB" id="A0A667GSK2"/>
<evidence type="ECO:0000313" key="5">
    <source>
        <dbReference type="Ensembl" id="ENSLCNP00005010552.1"/>
    </source>
</evidence>
<dbReference type="Pfam" id="PF03517">
    <property type="entry name" value="Voldacs"/>
    <property type="match status" value="1"/>
</dbReference>
<evidence type="ECO:0000256" key="2">
    <source>
        <dbReference type="ARBA" id="ARBA00004496"/>
    </source>
</evidence>
<evidence type="ECO:0000256" key="1">
    <source>
        <dbReference type="ARBA" id="ARBA00004123"/>
    </source>
</evidence>
<dbReference type="Proteomes" id="UP000472241">
    <property type="component" value="Unplaced"/>
</dbReference>
<dbReference type="GO" id="GO:0005737">
    <property type="term" value="C:cytoplasm"/>
    <property type="evidence" value="ECO:0007669"/>
    <property type="project" value="UniProtKB-SubCell"/>
</dbReference>
<keyword evidence="4" id="KW-0539">Nucleus</keyword>
<accession>A0A667GSK2</accession>
<evidence type="ECO:0000256" key="4">
    <source>
        <dbReference type="ARBA" id="ARBA00023242"/>
    </source>
</evidence>
<name>A0A667GSK2_LYNCA</name>
<keyword evidence="6" id="KW-1185">Reference proteome</keyword>
<comment type="subcellular location">
    <subcellularLocation>
        <location evidence="2">Cytoplasm</location>
    </subcellularLocation>
    <subcellularLocation>
        <location evidence="1">Nucleus</location>
    </subcellularLocation>
</comment>
<dbReference type="GO" id="GO:0005634">
    <property type="term" value="C:nucleus"/>
    <property type="evidence" value="ECO:0007669"/>
    <property type="project" value="UniProtKB-SubCell"/>
</dbReference>
<sequence length="114" mass="12305">IFAPNDKSALEATFAAMGECQALHSDPEDEDSDDCSGEDYDVEACEQGQGDIPTFYTCEAGLSNITAEGRASLGRLEEMLSQSVSNSTRDYEDGMEVDTTPTVVEQVEDADIDH</sequence>
<evidence type="ECO:0000256" key="3">
    <source>
        <dbReference type="ARBA" id="ARBA00022490"/>
    </source>
</evidence>
<reference evidence="5" key="1">
    <citation type="submission" date="2025-08" db="UniProtKB">
        <authorList>
            <consortium name="Ensembl"/>
        </authorList>
    </citation>
    <scope>IDENTIFICATION</scope>
</reference>
<organism evidence="5 6">
    <name type="scientific">Lynx canadensis</name>
    <name type="common">Canada lynx</name>
    <name type="synonym">Felis canadensis</name>
    <dbReference type="NCBI Taxonomy" id="61383"/>
    <lineage>
        <taxon>Eukaryota</taxon>
        <taxon>Metazoa</taxon>
        <taxon>Chordata</taxon>
        <taxon>Craniata</taxon>
        <taxon>Vertebrata</taxon>
        <taxon>Euteleostomi</taxon>
        <taxon>Mammalia</taxon>
        <taxon>Eutheria</taxon>
        <taxon>Laurasiatheria</taxon>
        <taxon>Carnivora</taxon>
        <taxon>Feliformia</taxon>
        <taxon>Felidae</taxon>
        <taxon>Felinae</taxon>
        <taxon>Lynx</taxon>
    </lineage>
</organism>
<reference evidence="5" key="2">
    <citation type="submission" date="2025-09" db="UniProtKB">
        <authorList>
            <consortium name="Ensembl"/>
        </authorList>
    </citation>
    <scope>IDENTIFICATION</scope>
</reference>
<protein>
    <recommendedName>
        <fullName evidence="7">Chloride conductance regulatory protein ICln</fullName>
    </recommendedName>
</protein>
<dbReference type="Gene3D" id="2.30.29.30">
    <property type="entry name" value="Pleckstrin-homology domain (PH domain)/Phosphotyrosine-binding domain (PTB)"/>
    <property type="match status" value="1"/>
</dbReference>
<proteinExistence type="predicted"/>
<evidence type="ECO:0000313" key="6">
    <source>
        <dbReference type="Proteomes" id="UP000472241"/>
    </source>
</evidence>
<keyword evidence="3" id="KW-0963">Cytoplasm</keyword>